<proteinExistence type="predicted"/>
<dbReference type="InterPro" id="IPR037401">
    <property type="entry name" value="SnoaL-like"/>
</dbReference>
<accession>A0A084SLV8</accession>
<dbReference type="SUPFAM" id="SSF54427">
    <property type="entry name" value="NTF2-like"/>
    <property type="match status" value="1"/>
</dbReference>
<gene>
    <name evidence="2" type="ORF">Q664_34230</name>
</gene>
<evidence type="ECO:0000259" key="1">
    <source>
        <dbReference type="Pfam" id="PF12680"/>
    </source>
</evidence>
<dbReference type="Gene3D" id="3.10.450.50">
    <property type="match status" value="1"/>
</dbReference>
<feature type="domain" description="SnoaL-like" evidence="1">
    <location>
        <begin position="14"/>
        <end position="117"/>
    </location>
</feature>
<evidence type="ECO:0000313" key="3">
    <source>
        <dbReference type="Proteomes" id="UP000028547"/>
    </source>
</evidence>
<evidence type="ECO:0000313" key="2">
    <source>
        <dbReference type="EMBL" id="KFA89443.1"/>
    </source>
</evidence>
<dbReference type="EMBL" id="JPMI01000240">
    <property type="protein sequence ID" value="KFA89443.1"/>
    <property type="molecule type" value="Genomic_DNA"/>
</dbReference>
<comment type="caution">
    <text evidence="2">The sequence shown here is derived from an EMBL/GenBank/DDBJ whole genome shotgun (WGS) entry which is preliminary data.</text>
</comment>
<dbReference type="Proteomes" id="UP000028547">
    <property type="component" value="Unassembled WGS sequence"/>
</dbReference>
<dbReference type="Pfam" id="PF12680">
    <property type="entry name" value="SnoaL_2"/>
    <property type="match status" value="1"/>
</dbReference>
<reference evidence="2 3" key="1">
    <citation type="submission" date="2014-07" db="EMBL/GenBank/DDBJ databases">
        <title>Draft Genome Sequence of Gephyronic Acid Producer, Cystobacter violaceus Strain Cb vi76.</title>
        <authorList>
            <person name="Stevens D.C."/>
            <person name="Young J."/>
            <person name="Carmichael R."/>
            <person name="Tan J."/>
            <person name="Taylor R.E."/>
        </authorList>
    </citation>
    <scope>NUCLEOTIDE SEQUENCE [LARGE SCALE GENOMIC DNA]</scope>
    <source>
        <strain evidence="2 3">Cb vi76</strain>
    </source>
</reference>
<dbReference type="InterPro" id="IPR032710">
    <property type="entry name" value="NTF2-like_dom_sf"/>
</dbReference>
<organism evidence="2 3">
    <name type="scientific">Archangium violaceum Cb vi76</name>
    <dbReference type="NCBI Taxonomy" id="1406225"/>
    <lineage>
        <taxon>Bacteria</taxon>
        <taxon>Pseudomonadati</taxon>
        <taxon>Myxococcota</taxon>
        <taxon>Myxococcia</taxon>
        <taxon>Myxococcales</taxon>
        <taxon>Cystobacterineae</taxon>
        <taxon>Archangiaceae</taxon>
        <taxon>Archangium</taxon>
    </lineage>
</organism>
<sequence>MARDESAEAALGVVRALVEAFNQHAPERMAALVHEDFEYLSVDGSKVSVDAVGREVLKQSMAGYFASVRDVESVIEHVTITGPYVAFRERVSWTGKSGRRSQAALGVYEIREGLVKRVWYYPAVEQSKTSP</sequence>
<name>A0A084SLV8_9BACT</name>
<protein>
    <recommendedName>
        <fullName evidence="1">SnoaL-like domain-containing protein</fullName>
    </recommendedName>
</protein>
<dbReference type="AlphaFoldDB" id="A0A084SLV8"/>